<dbReference type="Proteomes" id="UP000004291">
    <property type="component" value="Chromosome"/>
</dbReference>
<feature type="compositionally biased region" description="Basic and acidic residues" evidence="1">
    <location>
        <begin position="1"/>
        <end position="12"/>
    </location>
</feature>
<reference evidence="2 3" key="1">
    <citation type="submission" date="2007-10" db="EMBL/GenBank/DDBJ databases">
        <authorList>
            <person name="Wagner-Dobler I."/>
            <person name="Ferriera S."/>
            <person name="Johnson J."/>
            <person name="Kravitz S."/>
            <person name="Beeson K."/>
            <person name="Sutton G."/>
            <person name="Rogers Y.-H."/>
            <person name="Friedman R."/>
            <person name="Frazier M."/>
            <person name="Venter J.C."/>
        </authorList>
    </citation>
    <scope>NUCLEOTIDE SEQUENCE [LARGE SCALE GENOMIC DNA]</scope>
    <source>
        <strain evidence="2 3">DFL-43</strain>
    </source>
</reference>
<dbReference type="eggNOG" id="ENOG502Z8RX">
    <property type="taxonomic scope" value="Bacteria"/>
</dbReference>
<evidence type="ECO:0000256" key="1">
    <source>
        <dbReference type="SAM" id="MobiDB-lite"/>
    </source>
</evidence>
<reference evidence="2 3" key="2">
    <citation type="submission" date="2012-06" db="EMBL/GenBank/DDBJ databases">
        <authorList>
            <person name="Fiebig A."/>
        </authorList>
    </citation>
    <scope>NUCLEOTIDE SEQUENCE [LARGE SCALE GENOMIC DNA]</scope>
    <source>
        <strain evidence="2 3">DFL-43</strain>
    </source>
</reference>
<dbReference type="AlphaFoldDB" id="A9D287"/>
<accession>A9D287</accession>
<dbReference type="EMBL" id="ABIA03000004">
    <property type="protein sequence ID" value="EDQ34155.2"/>
    <property type="molecule type" value="Genomic_DNA"/>
</dbReference>
<evidence type="ECO:0000313" key="3">
    <source>
        <dbReference type="Proteomes" id="UP000004291"/>
    </source>
</evidence>
<dbReference type="STRING" id="411684.HPDFL43_14197"/>
<evidence type="ECO:0000313" key="2">
    <source>
        <dbReference type="EMBL" id="EDQ34155.2"/>
    </source>
</evidence>
<keyword evidence="3" id="KW-1185">Reference proteome</keyword>
<sequence length="84" mass="9340">MQEVFSKTERPAKRGLWSSEPARDEYHIDTDDLEATRQGVSAYQKHALVPHDAYQALYASGEAESIFSGFTVHVVSGNQVISEV</sequence>
<protein>
    <submittedName>
        <fullName evidence="2">Uncharacterized protein</fullName>
    </submittedName>
</protein>
<gene>
    <name evidence="2" type="ORF">HPDFL43_14197</name>
</gene>
<comment type="caution">
    <text evidence="2">The sequence shown here is derived from an EMBL/GenBank/DDBJ whole genome shotgun (WGS) entry which is preliminary data.</text>
</comment>
<dbReference type="HOGENOM" id="CLU_2523020_0_0_5"/>
<proteinExistence type="predicted"/>
<name>A9D287_HOEPD</name>
<feature type="region of interest" description="Disordered" evidence="1">
    <location>
        <begin position="1"/>
        <end position="23"/>
    </location>
</feature>
<organism evidence="2 3">
    <name type="scientific">Hoeflea phototrophica (strain DSM 17068 / NCIMB 14078 / DFL-43)</name>
    <dbReference type="NCBI Taxonomy" id="411684"/>
    <lineage>
        <taxon>Bacteria</taxon>
        <taxon>Pseudomonadati</taxon>
        <taxon>Pseudomonadota</taxon>
        <taxon>Alphaproteobacteria</taxon>
        <taxon>Hyphomicrobiales</taxon>
        <taxon>Rhizobiaceae</taxon>
        <taxon>Hoeflea</taxon>
    </lineage>
</organism>